<dbReference type="SUPFAM" id="SSF103378">
    <property type="entry name" value="2-methylcitrate dehydratase PrpD"/>
    <property type="match status" value="1"/>
</dbReference>
<evidence type="ECO:0000313" key="4">
    <source>
        <dbReference type="Proteomes" id="UP000255367"/>
    </source>
</evidence>
<accession>A0A380NMI0</accession>
<sequence length="452" mass="49251">MKEMDENTATIVELIQTTNLIDRPDLLALAKVAFIDYVASTLAASKEPKVVATAQQLATRKRVAHNRKLIGQPYEAAPEYAAFFNGFCSHYLDYDDAQANIAGHFSTVLFSVLLSVAKPTDMVLDILTAYVVGAELEGLLGAYLNPQHKLVGWHSTGTIGPLGGAAALAKLAKLTASETAQLLSLAGTQSAGMAFQAGSDTKPLHAGLAARNAVFAFWLLQETKLTANQNVFNNETGWLKTLGAVDIEPTQLQSQWLQPGQIKEPGLWMKLHPYCSAAICGASACEKIRKQYLVPRGYSWADIERVTFHFPPKADTALRYSAPQSGQEGRFSMEFVGWQMLALGHIEDDLFKQASVPEGFVESLQAGRFCRKHDLPEVAKDVRITKVTVQVKDGQEFSYMETAPLGSPANPFTADILSIKLANATSTKMSETLLAVMKDWPQGTMAEILKLL</sequence>
<dbReference type="PANTHER" id="PTHR16943:SF8">
    <property type="entry name" value="2-METHYLCITRATE DEHYDRATASE"/>
    <property type="match status" value="1"/>
</dbReference>
<dbReference type="EMBL" id="UHIO01000001">
    <property type="protein sequence ID" value="SUP44786.1"/>
    <property type="molecule type" value="Genomic_DNA"/>
</dbReference>
<name>A0A380NMI0_9FIRM</name>
<comment type="similarity">
    <text evidence="1">Belongs to the PrpD family.</text>
</comment>
<dbReference type="GO" id="GO:0016829">
    <property type="term" value="F:lyase activity"/>
    <property type="evidence" value="ECO:0007669"/>
    <property type="project" value="InterPro"/>
</dbReference>
<dbReference type="InterPro" id="IPR042188">
    <property type="entry name" value="MmgE/PrpD_sf_2"/>
</dbReference>
<dbReference type="AlphaFoldDB" id="A0A380NMI0"/>
<dbReference type="Pfam" id="PF03972">
    <property type="entry name" value="MmgE_PrpD_N"/>
    <property type="match status" value="1"/>
</dbReference>
<dbReference type="InterPro" id="IPR005656">
    <property type="entry name" value="MmgE_PrpD"/>
</dbReference>
<dbReference type="Proteomes" id="UP000255367">
    <property type="component" value="Unassembled WGS sequence"/>
</dbReference>
<dbReference type="InterPro" id="IPR042183">
    <property type="entry name" value="MmgE/PrpD_sf_1"/>
</dbReference>
<proteinExistence type="inferred from homology"/>
<evidence type="ECO:0000259" key="2">
    <source>
        <dbReference type="Pfam" id="PF03972"/>
    </source>
</evidence>
<keyword evidence="4" id="KW-1185">Reference proteome</keyword>
<dbReference type="Gene3D" id="1.10.4100.10">
    <property type="entry name" value="2-methylcitrate dehydratase PrpD"/>
    <property type="match status" value="1"/>
</dbReference>
<feature type="domain" description="MmgE/PrpD N-terminal" evidence="2">
    <location>
        <begin position="23"/>
        <end position="242"/>
    </location>
</feature>
<protein>
    <submittedName>
        <fullName evidence="3">MmgE/PrpD family</fullName>
    </submittedName>
</protein>
<organism evidence="3 4">
    <name type="scientific">Veillonella criceti</name>
    <dbReference type="NCBI Taxonomy" id="103891"/>
    <lineage>
        <taxon>Bacteria</taxon>
        <taxon>Bacillati</taxon>
        <taxon>Bacillota</taxon>
        <taxon>Negativicutes</taxon>
        <taxon>Veillonellales</taxon>
        <taxon>Veillonellaceae</taxon>
        <taxon>Veillonella</taxon>
    </lineage>
</organism>
<evidence type="ECO:0000256" key="1">
    <source>
        <dbReference type="ARBA" id="ARBA00006174"/>
    </source>
</evidence>
<dbReference type="InterPro" id="IPR045336">
    <property type="entry name" value="MmgE_PrpD_N"/>
</dbReference>
<evidence type="ECO:0000313" key="3">
    <source>
        <dbReference type="EMBL" id="SUP44786.1"/>
    </source>
</evidence>
<gene>
    <name evidence="3" type="ORF">NCTC12020_01831</name>
</gene>
<dbReference type="Gene3D" id="3.30.1330.120">
    <property type="entry name" value="2-methylcitrate dehydratase PrpD"/>
    <property type="match status" value="1"/>
</dbReference>
<reference evidence="3 4" key="1">
    <citation type="submission" date="2018-06" db="EMBL/GenBank/DDBJ databases">
        <authorList>
            <consortium name="Pathogen Informatics"/>
            <person name="Doyle S."/>
        </authorList>
    </citation>
    <scope>NUCLEOTIDE SEQUENCE [LARGE SCALE GENOMIC DNA]</scope>
    <source>
        <strain evidence="3 4">NCTC12020</strain>
    </source>
</reference>
<dbReference type="RefSeq" id="WP_218564770.1">
    <property type="nucleotide sequence ID" value="NZ_UHIO01000001.1"/>
</dbReference>
<dbReference type="PANTHER" id="PTHR16943">
    <property type="entry name" value="2-METHYLCITRATE DEHYDRATASE-RELATED"/>
    <property type="match status" value="1"/>
</dbReference>
<dbReference type="InterPro" id="IPR036148">
    <property type="entry name" value="MmgE/PrpD_sf"/>
</dbReference>